<gene>
    <name evidence="2" type="ORF">Lche_2139</name>
</gene>
<protein>
    <submittedName>
        <fullName evidence="2">Protein TraN</fullName>
    </submittedName>
</protein>
<dbReference type="OrthoDB" id="5297981at2"/>
<dbReference type="STRING" id="28084.Lche_2139"/>
<accession>A0A0W0S9N0</accession>
<dbReference type="InterPro" id="IPR014121">
    <property type="entry name" value="TraN_Ftype"/>
</dbReference>
<comment type="caution">
    <text evidence="2">The sequence shown here is derived from an EMBL/GenBank/DDBJ whole genome shotgun (WGS) entry which is preliminary data.</text>
</comment>
<dbReference type="RefSeq" id="WP_058387883.1">
    <property type="nucleotide sequence ID" value="NZ_LNXW01000013.1"/>
</dbReference>
<proteinExistence type="predicted"/>
<evidence type="ECO:0000313" key="3">
    <source>
        <dbReference type="Proteomes" id="UP000054921"/>
    </source>
</evidence>
<evidence type="ECO:0000313" key="2">
    <source>
        <dbReference type="EMBL" id="KTC80119.1"/>
    </source>
</evidence>
<feature type="signal peptide" evidence="1">
    <location>
        <begin position="1"/>
        <end position="17"/>
    </location>
</feature>
<name>A0A0W0S9N0_9GAMM</name>
<dbReference type="Pfam" id="PF06986">
    <property type="entry name" value="F_T4SS_TraN"/>
    <property type="match status" value="1"/>
</dbReference>
<reference evidence="2 3" key="1">
    <citation type="submission" date="2015-11" db="EMBL/GenBank/DDBJ databases">
        <title>Genomic analysis of 38 Legionella species identifies large and diverse effector repertoires.</title>
        <authorList>
            <person name="Burstein D."/>
            <person name="Amaro F."/>
            <person name="Zusman T."/>
            <person name="Lifshitz Z."/>
            <person name="Cohen O."/>
            <person name="Gilbert J.A."/>
            <person name="Pupko T."/>
            <person name="Shuman H.A."/>
            <person name="Segal G."/>
        </authorList>
    </citation>
    <scope>NUCLEOTIDE SEQUENCE [LARGE SCALE GENOMIC DNA]</scope>
    <source>
        <strain evidence="2 3">ORW</strain>
    </source>
</reference>
<dbReference type="EMBL" id="LNXW01000013">
    <property type="protein sequence ID" value="KTC80119.1"/>
    <property type="molecule type" value="Genomic_DNA"/>
</dbReference>
<dbReference type="Proteomes" id="UP000054921">
    <property type="component" value="Unassembled WGS sequence"/>
</dbReference>
<feature type="chain" id="PRO_5006911724" evidence="1">
    <location>
        <begin position="18"/>
        <end position="602"/>
    </location>
</feature>
<organism evidence="2 3">
    <name type="scientific">Legionella cherrii</name>
    <dbReference type="NCBI Taxonomy" id="28084"/>
    <lineage>
        <taxon>Bacteria</taxon>
        <taxon>Pseudomonadati</taxon>
        <taxon>Pseudomonadota</taxon>
        <taxon>Gammaproteobacteria</taxon>
        <taxon>Legionellales</taxon>
        <taxon>Legionellaceae</taxon>
        <taxon>Legionella</taxon>
    </lineage>
</organism>
<dbReference type="NCBIfam" id="TIGR02750">
    <property type="entry name" value="TraN_Ftype"/>
    <property type="match status" value="1"/>
</dbReference>
<evidence type="ECO:0000256" key="1">
    <source>
        <dbReference type="SAM" id="SignalP"/>
    </source>
</evidence>
<keyword evidence="1" id="KW-0732">Signal</keyword>
<sequence>MKCIIYIFLILSSQVNALDLKQAYKEGAQTGTSHENQSIDLLKELDLNKFPGYQANLPQEHYYSGVTQENTGLETDSQTVVVDNESGKAVSESFNHRPLYQVNPASASMQKLNQIAENGDAIIRGQHTDKTTCSLKPKECHYSWQEKKCLTSKGLGTLHCARILRLELSPYKTESYTLSLQKKGRSSKPFKVSVHFSQTDTCQQGKNPCYTIYKDQVTVPAIKLPDHCAMVKVSIVDTKGLVVVEQTATCANPSLTLSVGKCRYGHCTIPYVHSVTMTVEIYQSKENWDNQCQHLKNKEQEGLCHITEPLTCTEPNQTRVIGDVPFTRPCWKERATYKCGDEGQNTCDGIINEGCEQTASICLKEEGGRCKTYQQTYQCPQNQCTENQLLCGEGAFCLEGDCATHEYSPANEDDFKKAMSSLSAVSDASKDFDGNANFIFKGQKLECSKVMLRYKNCCSDSGWGVDLELAHCSDSEKKLGKARENKLVVPTGQYCYKRRKFPGGSVCTDTHETYCVFQSKLARIVQEQGRRNQLHISFGQGKHSNCSGITPEQMQLIHFESINFSEFYDEVKNKLKKPDYGQTANGVSKRLNEFYNQGDING</sequence>
<dbReference type="PATRIC" id="fig|28084.5.peg.2316"/>
<dbReference type="AlphaFoldDB" id="A0A0W0S9N0"/>